<dbReference type="Proteomes" id="UP001153678">
    <property type="component" value="Unassembled WGS sequence"/>
</dbReference>
<organism evidence="2 3">
    <name type="scientific">Funneliformis geosporum</name>
    <dbReference type="NCBI Taxonomy" id="1117311"/>
    <lineage>
        <taxon>Eukaryota</taxon>
        <taxon>Fungi</taxon>
        <taxon>Fungi incertae sedis</taxon>
        <taxon>Mucoromycota</taxon>
        <taxon>Glomeromycotina</taxon>
        <taxon>Glomeromycetes</taxon>
        <taxon>Glomerales</taxon>
        <taxon>Glomeraceae</taxon>
        <taxon>Funneliformis</taxon>
    </lineage>
</organism>
<comment type="caution">
    <text evidence="2">The sequence shown here is derived from an EMBL/GenBank/DDBJ whole genome shotgun (WGS) entry which is preliminary data.</text>
</comment>
<gene>
    <name evidence="2" type="ORF">FWILDA_LOCUS16410</name>
</gene>
<name>A0A9W4T5V6_9GLOM</name>
<evidence type="ECO:0000313" key="2">
    <source>
        <dbReference type="EMBL" id="CAI2194107.1"/>
    </source>
</evidence>
<reference evidence="2" key="1">
    <citation type="submission" date="2022-08" db="EMBL/GenBank/DDBJ databases">
        <authorList>
            <person name="Kallberg Y."/>
            <person name="Tangrot J."/>
            <person name="Rosling A."/>
        </authorList>
    </citation>
    <scope>NUCLEOTIDE SEQUENCE</scope>
    <source>
        <strain evidence="2">Wild A</strain>
    </source>
</reference>
<dbReference type="EMBL" id="CAMKVN010010457">
    <property type="protein sequence ID" value="CAI2194107.1"/>
    <property type="molecule type" value="Genomic_DNA"/>
</dbReference>
<evidence type="ECO:0000256" key="1">
    <source>
        <dbReference type="SAM" id="MobiDB-lite"/>
    </source>
</evidence>
<accession>A0A9W4T5V6</accession>
<feature type="region of interest" description="Disordered" evidence="1">
    <location>
        <begin position="1"/>
        <end position="31"/>
    </location>
</feature>
<proteinExistence type="predicted"/>
<keyword evidence="3" id="KW-1185">Reference proteome</keyword>
<protein>
    <submittedName>
        <fullName evidence="2">12118_t:CDS:1</fullName>
    </submittedName>
</protein>
<feature type="non-terminal residue" evidence="2">
    <location>
        <position position="183"/>
    </location>
</feature>
<evidence type="ECO:0000313" key="3">
    <source>
        <dbReference type="Proteomes" id="UP001153678"/>
    </source>
</evidence>
<dbReference type="AlphaFoldDB" id="A0A9W4T5V6"/>
<sequence>NKCNYGNSYRNRHRKETSQDESGDQDGEEDLFEGEEENCPKWFDWVSHSCTCRPCEQNLVSYANSLNNVCEIITDWMTKVLDYHNSTNSTSTKTYHSFSKFFEAAEKDKAVLKLLEEACKQNGGVTIQGLYLLVNYKRERNSKAHTKVGNLNDAKMSIKKAHILQPISRPLEKTFEKIFKSVY</sequence>
<feature type="compositionally biased region" description="Acidic residues" evidence="1">
    <location>
        <begin position="19"/>
        <end position="31"/>
    </location>
</feature>